<dbReference type="PANTHER" id="PTHR46367">
    <property type="entry name" value="ATAXIN-7-LIKE PROTEIN 3"/>
    <property type="match status" value="1"/>
</dbReference>
<keyword evidence="6" id="KW-0805">Transcription regulation</keyword>
<evidence type="ECO:0000256" key="5">
    <source>
        <dbReference type="ARBA" id="ARBA00022853"/>
    </source>
</evidence>
<dbReference type="GO" id="GO:0008270">
    <property type="term" value="F:zinc ion binding"/>
    <property type="evidence" value="ECO:0007669"/>
    <property type="project" value="UniProtKB-KW"/>
</dbReference>
<name>A0A2G4T120_RHIZD</name>
<dbReference type="GeneID" id="35439356"/>
<dbReference type="GO" id="GO:0071819">
    <property type="term" value="C:DUBm complex"/>
    <property type="evidence" value="ECO:0007669"/>
    <property type="project" value="TreeGrafter"/>
</dbReference>
<keyword evidence="2" id="KW-0479">Metal-binding</keyword>
<protein>
    <recommendedName>
        <fullName evidence="10">SAGA-associated factor 11</fullName>
    </recommendedName>
</protein>
<dbReference type="Pfam" id="PF08209">
    <property type="entry name" value="Sgf11"/>
    <property type="match status" value="1"/>
</dbReference>
<dbReference type="PANTHER" id="PTHR46367:SF1">
    <property type="entry name" value="ATAXIN-7-LIKE PROTEIN 3"/>
    <property type="match status" value="1"/>
</dbReference>
<dbReference type="Proteomes" id="UP000242254">
    <property type="component" value="Unassembled WGS sequence"/>
</dbReference>
<evidence type="ECO:0000256" key="6">
    <source>
        <dbReference type="ARBA" id="ARBA00023015"/>
    </source>
</evidence>
<evidence type="ECO:0000256" key="4">
    <source>
        <dbReference type="ARBA" id="ARBA00022833"/>
    </source>
</evidence>
<dbReference type="STRING" id="1340429.A0A2G4T120"/>
<keyword evidence="7 10" id="KW-0010">Activator</keyword>
<dbReference type="GO" id="GO:0000124">
    <property type="term" value="C:SAGA complex"/>
    <property type="evidence" value="ECO:0007669"/>
    <property type="project" value="TreeGrafter"/>
</dbReference>
<evidence type="ECO:0000256" key="7">
    <source>
        <dbReference type="ARBA" id="ARBA00023159"/>
    </source>
</evidence>
<keyword evidence="9" id="KW-0539">Nucleus</keyword>
<keyword evidence="3" id="KW-0863">Zinc-finger</keyword>
<dbReference type="GO" id="GO:0003713">
    <property type="term" value="F:transcription coactivator activity"/>
    <property type="evidence" value="ECO:0007669"/>
    <property type="project" value="TreeGrafter"/>
</dbReference>
<evidence type="ECO:0000256" key="9">
    <source>
        <dbReference type="ARBA" id="ARBA00023242"/>
    </source>
</evidence>
<evidence type="ECO:0000256" key="1">
    <source>
        <dbReference type="ARBA" id="ARBA00004123"/>
    </source>
</evidence>
<accession>A0A2G4T120</accession>
<dbReference type="RefSeq" id="XP_023468428.1">
    <property type="nucleotide sequence ID" value="XM_023608366.1"/>
</dbReference>
<keyword evidence="5" id="KW-0156">Chromatin regulator</keyword>
<evidence type="ECO:0000313" key="11">
    <source>
        <dbReference type="EMBL" id="PHZ14720.1"/>
    </source>
</evidence>
<evidence type="ECO:0000256" key="10">
    <source>
        <dbReference type="RuleBase" id="RU261113"/>
    </source>
</evidence>
<dbReference type="InterPro" id="IPR013246">
    <property type="entry name" value="SAGA_su_Sgf11"/>
</dbReference>
<dbReference type="GO" id="GO:0006357">
    <property type="term" value="P:regulation of transcription by RNA polymerase II"/>
    <property type="evidence" value="ECO:0007669"/>
    <property type="project" value="TreeGrafter"/>
</dbReference>
<dbReference type="InterPro" id="IPR051078">
    <property type="entry name" value="SGF11"/>
</dbReference>
<keyword evidence="12" id="KW-1185">Reference proteome</keyword>
<evidence type="ECO:0000256" key="8">
    <source>
        <dbReference type="ARBA" id="ARBA00023163"/>
    </source>
</evidence>
<comment type="similarity">
    <text evidence="10">Belongs to the SGF11 family.</text>
</comment>
<sequence>MNNNNNSKKPVQPNKENDKEAGNILFKRLLSDKLNTIDDLKHAQANLEKNMKYTHKPSKATLAFTLAEDLINECIYNVVMDAHREIKKENSICQICQTKCKHYVKKPGLDIWGKSYNASTLPFYECANCQKSISATRYAPHLEKCLGLSGRQSSRVASRRIQNAEHASLFIWQFPLNTGANVFKRFKREDLKPGESACCPYTVYDCVKSGNKGDIVDFAFHTKVNGVQSDSFTLTVPGGGWLNVNGDDRFDLSYEAFNPDGSHFNSQYLKGVHYTFN</sequence>
<evidence type="ECO:0000256" key="2">
    <source>
        <dbReference type="ARBA" id="ARBA00022723"/>
    </source>
</evidence>
<keyword evidence="4" id="KW-0862">Zinc</keyword>
<gene>
    <name evidence="11" type="ORF">RHIMIDRAFT_235481</name>
</gene>
<dbReference type="GO" id="GO:0006325">
    <property type="term" value="P:chromatin organization"/>
    <property type="evidence" value="ECO:0007669"/>
    <property type="project" value="UniProtKB-KW"/>
</dbReference>
<dbReference type="EMBL" id="KZ303845">
    <property type="protein sequence ID" value="PHZ14720.1"/>
    <property type="molecule type" value="Genomic_DNA"/>
</dbReference>
<dbReference type="AlphaFoldDB" id="A0A2G4T120"/>
<evidence type="ECO:0000256" key="3">
    <source>
        <dbReference type="ARBA" id="ARBA00022771"/>
    </source>
</evidence>
<reference evidence="11 12" key="1">
    <citation type="journal article" date="2016" name="Proc. Natl. Acad. Sci. U.S.A.">
        <title>Lipid metabolic changes in an early divergent fungus govern the establishment of a mutualistic symbiosis with endobacteria.</title>
        <authorList>
            <person name="Lastovetsky O.A."/>
            <person name="Gaspar M.L."/>
            <person name="Mondo S.J."/>
            <person name="LaButti K.M."/>
            <person name="Sandor L."/>
            <person name="Grigoriev I.V."/>
            <person name="Henry S.A."/>
            <person name="Pawlowska T.E."/>
        </authorList>
    </citation>
    <scope>NUCLEOTIDE SEQUENCE [LARGE SCALE GENOMIC DNA]</scope>
    <source>
        <strain evidence="11 12">ATCC 52813</strain>
    </source>
</reference>
<organism evidence="11 12">
    <name type="scientific">Rhizopus microsporus ATCC 52813</name>
    <dbReference type="NCBI Taxonomy" id="1340429"/>
    <lineage>
        <taxon>Eukaryota</taxon>
        <taxon>Fungi</taxon>
        <taxon>Fungi incertae sedis</taxon>
        <taxon>Mucoromycota</taxon>
        <taxon>Mucoromycotina</taxon>
        <taxon>Mucoromycetes</taxon>
        <taxon>Mucorales</taxon>
        <taxon>Mucorineae</taxon>
        <taxon>Rhizopodaceae</taxon>
        <taxon>Rhizopus</taxon>
    </lineage>
</organism>
<dbReference type="Gene3D" id="3.30.160.60">
    <property type="entry name" value="Classic Zinc Finger"/>
    <property type="match status" value="1"/>
</dbReference>
<keyword evidence="8" id="KW-0804">Transcription</keyword>
<comment type="subcellular location">
    <subcellularLocation>
        <location evidence="1 10">Nucleus</location>
    </subcellularLocation>
</comment>
<proteinExistence type="inferred from homology"/>
<evidence type="ECO:0000313" key="12">
    <source>
        <dbReference type="Proteomes" id="UP000242254"/>
    </source>
</evidence>